<feature type="transmembrane region" description="Helical" evidence="1">
    <location>
        <begin position="385"/>
        <end position="403"/>
    </location>
</feature>
<dbReference type="InterPro" id="IPR002823">
    <property type="entry name" value="DUF112_TM"/>
</dbReference>
<keyword evidence="1" id="KW-0472">Membrane</keyword>
<keyword evidence="1" id="KW-1133">Transmembrane helix</keyword>
<feature type="transmembrane region" description="Helical" evidence="1">
    <location>
        <begin position="165"/>
        <end position="183"/>
    </location>
</feature>
<dbReference type="KEGG" id="gfe:Gferi_09690"/>
<feature type="transmembrane region" description="Helical" evidence="1">
    <location>
        <begin position="464"/>
        <end position="484"/>
    </location>
</feature>
<feature type="transmembrane region" description="Helical" evidence="1">
    <location>
        <begin position="313"/>
        <end position="340"/>
    </location>
</feature>
<feature type="transmembrane region" description="Helical" evidence="1">
    <location>
        <begin position="6"/>
        <end position="29"/>
    </location>
</feature>
<dbReference type="PANTHER" id="PTHR35342">
    <property type="entry name" value="TRICARBOXYLIC TRANSPORT PROTEIN"/>
    <property type="match status" value="1"/>
</dbReference>
<reference evidence="3 4" key="1">
    <citation type="submission" date="2016-09" db="EMBL/GenBank/DDBJ databases">
        <title>Genomic analysis reveals versatility of anaerobic energy metabolism of Geosporobacter ferrireducens IRF9 of phylum Firmicutes.</title>
        <authorList>
            <person name="Kim S.-J."/>
        </authorList>
    </citation>
    <scope>NUCLEOTIDE SEQUENCE [LARGE SCALE GENOMIC DNA]</scope>
    <source>
        <strain evidence="3 4">IRF9</strain>
    </source>
</reference>
<feature type="transmembrane region" description="Helical" evidence="1">
    <location>
        <begin position="105"/>
        <end position="128"/>
    </location>
</feature>
<keyword evidence="1" id="KW-0812">Transmembrane</keyword>
<evidence type="ECO:0000313" key="4">
    <source>
        <dbReference type="Proteomes" id="UP000095743"/>
    </source>
</evidence>
<dbReference type="EMBL" id="CP017269">
    <property type="protein sequence ID" value="AOT69828.1"/>
    <property type="molecule type" value="Genomic_DNA"/>
</dbReference>
<protein>
    <submittedName>
        <fullName evidence="3">Tat pathway signal protein</fullName>
    </submittedName>
</protein>
<keyword evidence="4" id="KW-1185">Reference proteome</keyword>
<dbReference type="STRING" id="1424294.Gferi_09690"/>
<dbReference type="OrthoDB" id="9781349at2"/>
<name>A0A1D8GFZ4_9FIRM</name>
<feature type="transmembrane region" description="Helical" evidence="1">
    <location>
        <begin position="415"/>
        <end position="444"/>
    </location>
</feature>
<organism evidence="3 4">
    <name type="scientific">Geosporobacter ferrireducens</name>
    <dbReference type="NCBI Taxonomy" id="1424294"/>
    <lineage>
        <taxon>Bacteria</taxon>
        <taxon>Bacillati</taxon>
        <taxon>Bacillota</taxon>
        <taxon>Clostridia</taxon>
        <taxon>Peptostreptococcales</taxon>
        <taxon>Thermotaleaceae</taxon>
        <taxon>Geosporobacter</taxon>
    </lineage>
</organism>
<evidence type="ECO:0000259" key="2">
    <source>
        <dbReference type="Pfam" id="PF01970"/>
    </source>
</evidence>
<dbReference type="Proteomes" id="UP000095743">
    <property type="component" value="Chromosome"/>
</dbReference>
<dbReference type="AlphaFoldDB" id="A0A1D8GFZ4"/>
<feature type="transmembrane region" description="Helical" evidence="1">
    <location>
        <begin position="57"/>
        <end position="78"/>
    </location>
</feature>
<feature type="transmembrane region" description="Helical" evidence="1">
    <location>
        <begin position="257"/>
        <end position="280"/>
    </location>
</feature>
<feature type="domain" description="DUF112" evidence="2">
    <location>
        <begin position="16"/>
        <end position="437"/>
    </location>
</feature>
<sequence>MILEGILAVLLSPVCLLLITLGVIVGIIFGSIPGLSATMAVVLFLPMSFGMEPINGISLLIGLYIGGISGGLISAILLKIPGTPSSIATVFDGGPMAEKGEAGKALGVGILYSFIGGIISVIALIFISPSLADFALKFTPVEYFSIAIFSLTIIASLSGDSMINGLISGLFGILMAMIGIAPIDGYMRFTFGIHQLTSGFDILTVLIGLFAVSDIIRFSHQKAAGQKGQVTEYKIKGFGVSFKEFKEQFWNMIRSSLIGLGVGILPGVGGSTSSILAYSATKNASKYPEKFGTGIIDGIIASEASNNATTGGALIPLLTLGIPGNTVTAMLLGGLLIHGISPGPLIFKNNGVVMYAIFTALIVANIAMLIFEYAGLKYFVKLMDIPKNILFPIIMVLCAVGAFGGNSRVFDVWSIFIFGVVGYLFIKANISSTPFIIGFILGPIAEVNLRRALMASDGSLLPFLTRPISALFLIGAVVSVALVFKKKLKEKDRAVPDAV</sequence>
<dbReference type="Pfam" id="PF01970">
    <property type="entry name" value="TctA"/>
    <property type="match status" value="1"/>
</dbReference>
<gene>
    <name evidence="3" type="ORF">Gferi_09690</name>
</gene>
<evidence type="ECO:0000256" key="1">
    <source>
        <dbReference type="SAM" id="Phobius"/>
    </source>
</evidence>
<dbReference type="PANTHER" id="PTHR35342:SF5">
    <property type="entry name" value="TRICARBOXYLIC TRANSPORT PROTEIN"/>
    <property type="match status" value="1"/>
</dbReference>
<feature type="transmembrane region" description="Helical" evidence="1">
    <location>
        <begin position="140"/>
        <end position="158"/>
    </location>
</feature>
<feature type="transmembrane region" description="Helical" evidence="1">
    <location>
        <begin position="189"/>
        <end position="212"/>
    </location>
</feature>
<feature type="transmembrane region" description="Helical" evidence="1">
    <location>
        <begin position="352"/>
        <end position="373"/>
    </location>
</feature>
<accession>A0A1D8GFZ4</accession>
<dbReference type="RefSeq" id="WP_069975928.1">
    <property type="nucleotide sequence ID" value="NZ_CP017269.1"/>
</dbReference>
<evidence type="ECO:0000313" key="3">
    <source>
        <dbReference type="EMBL" id="AOT69828.1"/>
    </source>
</evidence>
<proteinExistence type="predicted"/>